<comment type="caution">
    <text evidence="11">The sequence shown here is derived from an EMBL/GenBank/DDBJ whole genome shotgun (WGS) entry which is preliminary data.</text>
</comment>
<dbReference type="InterPro" id="IPR051061">
    <property type="entry name" value="Zinc_finger_trans_reg"/>
</dbReference>
<evidence type="ECO:0000256" key="3">
    <source>
        <dbReference type="ARBA" id="ARBA00022771"/>
    </source>
</evidence>
<evidence type="ECO:0000256" key="1">
    <source>
        <dbReference type="ARBA" id="ARBA00004123"/>
    </source>
</evidence>
<dbReference type="SMART" id="SM00355">
    <property type="entry name" value="ZnF_C2H2"/>
    <property type="match status" value="3"/>
</dbReference>
<evidence type="ECO:0000256" key="6">
    <source>
        <dbReference type="ARBA" id="ARBA00023163"/>
    </source>
</evidence>
<comment type="subcellular location">
    <subcellularLocation>
        <location evidence="1">Nucleus</location>
    </subcellularLocation>
</comment>
<accession>A0AAE0WIC8</accession>
<dbReference type="PANTHER" id="PTHR46179">
    <property type="entry name" value="ZINC FINGER PROTEIN"/>
    <property type="match status" value="1"/>
</dbReference>
<reference evidence="11" key="1">
    <citation type="submission" date="2023-07" db="EMBL/GenBank/DDBJ databases">
        <title>Black Yeasts Isolated from many extreme environments.</title>
        <authorList>
            <person name="Coleine C."/>
            <person name="Stajich J.E."/>
            <person name="Selbmann L."/>
        </authorList>
    </citation>
    <scope>NUCLEOTIDE SEQUENCE</scope>
    <source>
        <strain evidence="11">CCFEE 5485</strain>
    </source>
</reference>
<evidence type="ECO:0000256" key="4">
    <source>
        <dbReference type="ARBA" id="ARBA00022833"/>
    </source>
</evidence>
<keyword evidence="5" id="KW-0805">Transcription regulation</keyword>
<name>A0AAE0WIC8_9PEZI</name>
<evidence type="ECO:0000256" key="7">
    <source>
        <dbReference type="ARBA" id="ARBA00023242"/>
    </source>
</evidence>
<evidence type="ECO:0000256" key="2">
    <source>
        <dbReference type="ARBA" id="ARBA00022723"/>
    </source>
</evidence>
<keyword evidence="6" id="KW-0804">Transcription</keyword>
<dbReference type="GO" id="GO:0005634">
    <property type="term" value="C:nucleus"/>
    <property type="evidence" value="ECO:0007669"/>
    <property type="project" value="UniProtKB-SubCell"/>
</dbReference>
<gene>
    <name evidence="11" type="ORF">LTR78_010089</name>
</gene>
<keyword evidence="7" id="KW-0539">Nucleus</keyword>
<dbReference type="Gene3D" id="3.30.160.60">
    <property type="entry name" value="Classic Zinc Finger"/>
    <property type="match status" value="1"/>
</dbReference>
<keyword evidence="4" id="KW-0862">Zinc</keyword>
<proteinExistence type="predicted"/>
<feature type="region of interest" description="Disordered" evidence="9">
    <location>
        <begin position="376"/>
        <end position="404"/>
    </location>
</feature>
<dbReference type="PROSITE" id="PS50157">
    <property type="entry name" value="ZINC_FINGER_C2H2_2"/>
    <property type="match status" value="1"/>
</dbReference>
<feature type="domain" description="C2H2-type" evidence="10">
    <location>
        <begin position="179"/>
        <end position="208"/>
    </location>
</feature>
<evidence type="ECO:0000313" key="11">
    <source>
        <dbReference type="EMBL" id="KAK3670058.1"/>
    </source>
</evidence>
<evidence type="ECO:0000256" key="9">
    <source>
        <dbReference type="SAM" id="MobiDB-lite"/>
    </source>
</evidence>
<keyword evidence="2" id="KW-0479">Metal-binding</keyword>
<evidence type="ECO:0000256" key="5">
    <source>
        <dbReference type="ARBA" id="ARBA00023015"/>
    </source>
</evidence>
<sequence>MDDDIPLLGSYDDAESIGYYIEHRGTHRHGLFGDDVIFSDFHDTTYLGMASSHGKTAAAQYTAHADGNLPRGQRPSVVSSAPLSTAQAIIDRPQVGTGDHADTFTYFDQGHAEHQSQAALIGMSDSTEEHPSQHSNAQHSSPIAVVARSRFHHCSVCAEYFLSAENLERHAIATSHRIYVCGHDGCAKSYTRRDVFGRHKATHKGHTPHQCHACREHGTTKTFTRKDHLIQHQRKCHPDLYSGLATPYTASVVATRDTSPGSFSVLDGKPGAGTSFGQPSWSFHQNSSTSSKQSLRTSIGSYSLASTMGSVRSVEQDCPVTRLHHALKDLLGAQSDHLNVYRQLLGFDGMPDPQHTAFGLQRLVSHMLPGNKTNMQTRHATQRQGDTHEIPDDTEPDPLPFEIF</sequence>
<evidence type="ECO:0000256" key="8">
    <source>
        <dbReference type="PROSITE-ProRule" id="PRU00042"/>
    </source>
</evidence>
<keyword evidence="12" id="KW-1185">Reference proteome</keyword>
<dbReference type="EMBL" id="JAUTXT010000064">
    <property type="protein sequence ID" value="KAK3670058.1"/>
    <property type="molecule type" value="Genomic_DNA"/>
</dbReference>
<dbReference type="PROSITE" id="PS00028">
    <property type="entry name" value="ZINC_FINGER_C2H2_1"/>
    <property type="match status" value="2"/>
</dbReference>
<dbReference type="InterPro" id="IPR013087">
    <property type="entry name" value="Znf_C2H2_type"/>
</dbReference>
<organism evidence="11 12">
    <name type="scientific">Recurvomyces mirabilis</name>
    <dbReference type="NCBI Taxonomy" id="574656"/>
    <lineage>
        <taxon>Eukaryota</taxon>
        <taxon>Fungi</taxon>
        <taxon>Dikarya</taxon>
        <taxon>Ascomycota</taxon>
        <taxon>Pezizomycotina</taxon>
        <taxon>Dothideomycetes</taxon>
        <taxon>Dothideomycetidae</taxon>
        <taxon>Mycosphaerellales</taxon>
        <taxon>Teratosphaeriaceae</taxon>
        <taxon>Recurvomyces</taxon>
    </lineage>
</organism>
<evidence type="ECO:0000259" key="10">
    <source>
        <dbReference type="PROSITE" id="PS50157"/>
    </source>
</evidence>
<evidence type="ECO:0000313" key="12">
    <source>
        <dbReference type="Proteomes" id="UP001274830"/>
    </source>
</evidence>
<dbReference type="GO" id="GO:0006357">
    <property type="term" value="P:regulation of transcription by RNA polymerase II"/>
    <property type="evidence" value="ECO:0007669"/>
    <property type="project" value="TreeGrafter"/>
</dbReference>
<dbReference type="GO" id="GO:0008270">
    <property type="term" value="F:zinc ion binding"/>
    <property type="evidence" value="ECO:0007669"/>
    <property type="project" value="UniProtKB-KW"/>
</dbReference>
<dbReference type="SUPFAM" id="SSF57667">
    <property type="entry name" value="beta-beta-alpha zinc fingers"/>
    <property type="match status" value="1"/>
</dbReference>
<keyword evidence="3 8" id="KW-0863">Zinc-finger</keyword>
<protein>
    <recommendedName>
        <fullName evidence="10">C2H2-type domain-containing protein</fullName>
    </recommendedName>
</protein>
<dbReference type="PANTHER" id="PTHR46179:SF13">
    <property type="entry name" value="C2H2-TYPE DOMAIN-CONTAINING PROTEIN"/>
    <property type="match status" value="1"/>
</dbReference>
<dbReference type="InterPro" id="IPR036236">
    <property type="entry name" value="Znf_C2H2_sf"/>
</dbReference>
<dbReference type="AlphaFoldDB" id="A0AAE0WIC8"/>
<dbReference type="Proteomes" id="UP001274830">
    <property type="component" value="Unassembled WGS sequence"/>
</dbReference>